<evidence type="ECO:0000256" key="1">
    <source>
        <dbReference type="ARBA" id="ARBA00004123"/>
    </source>
</evidence>
<dbReference type="OrthoDB" id="6373236at2759"/>
<dbReference type="Proteomes" id="UP000504635">
    <property type="component" value="Unplaced"/>
</dbReference>
<dbReference type="RefSeq" id="XP_030766416.1">
    <property type="nucleotide sequence ID" value="XM_030910556.1"/>
</dbReference>
<dbReference type="AlphaFoldDB" id="A0A6J2YT68"/>
<protein>
    <submittedName>
        <fullName evidence="9">Uncharacterized protein LOC115890355</fullName>
    </submittedName>
</protein>
<gene>
    <name evidence="9" type="primary">LOC115890355</name>
</gene>
<evidence type="ECO:0000256" key="6">
    <source>
        <dbReference type="SAM" id="MobiDB-lite"/>
    </source>
</evidence>
<dbReference type="GeneID" id="115890355"/>
<dbReference type="Pfam" id="PF02234">
    <property type="entry name" value="CDI"/>
    <property type="match status" value="1"/>
</dbReference>
<dbReference type="Gene3D" id="4.10.365.10">
    <property type="entry name" value="p27"/>
    <property type="match status" value="1"/>
</dbReference>
<dbReference type="GO" id="GO:0004861">
    <property type="term" value="F:cyclin-dependent protein serine/threonine kinase inhibitor activity"/>
    <property type="evidence" value="ECO:0007669"/>
    <property type="project" value="InterPro"/>
</dbReference>
<reference evidence="9" key="1">
    <citation type="submission" date="2025-08" db="UniProtKB">
        <authorList>
            <consortium name="RefSeq"/>
        </authorList>
    </citation>
    <scope>IDENTIFICATION</scope>
    <source>
        <tissue evidence="9">Gonads</tissue>
    </source>
</reference>
<evidence type="ECO:0000313" key="9">
    <source>
        <dbReference type="RefSeq" id="XP_030766416.1"/>
    </source>
</evidence>
<evidence type="ECO:0000256" key="4">
    <source>
        <dbReference type="ARBA" id="ARBA00023242"/>
    </source>
</evidence>
<dbReference type="GO" id="GO:0005634">
    <property type="term" value="C:nucleus"/>
    <property type="evidence" value="ECO:0007669"/>
    <property type="project" value="UniProtKB-SubCell"/>
</dbReference>
<comment type="similarity">
    <text evidence="2">Belongs to the CDI family.</text>
</comment>
<organism evidence="8 9">
    <name type="scientific">Sitophilus oryzae</name>
    <name type="common">Rice weevil</name>
    <name type="synonym">Curculio oryzae</name>
    <dbReference type="NCBI Taxonomy" id="7048"/>
    <lineage>
        <taxon>Eukaryota</taxon>
        <taxon>Metazoa</taxon>
        <taxon>Ecdysozoa</taxon>
        <taxon>Arthropoda</taxon>
        <taxon>Hexapoda</taxon>
        <taxon>Insecta</taxon>
        <taxon>Pterygota</taxon>
        <taxon>Neoptera</taxon>
        <taxon>Endopterygota</taxon>
        <taxon>Coleoptera</taxon>
        <taxon>Polyphaga</taxon>
        <taxon>Cucujiformia</taxon>
        <taxon>Curculionidae</taxon>
        <taxon>Dryophthorinae</taxon>
        <taxon>Sitophilus</taxon>
    </lineage>
</organism>
<dbReference type="InterPro" id="IPR003175">
    <property type="entry name" value="CDI_dom"/>
</dbReference>
<keyword evidence="8" id="KW-1185">Reference proteome</keyword>
<dbReference type="PANTHER" id="PTHR10265">
    <property type="entry name" value="CYCLIN-DEPENDENT KINASE INHIBITOR 1"/>
    <property type="match status" value="1"/>
</dbReference>
<dbReference type="GO" id="GO:0051726">
    <property type="term" value="P:regulation of cell cycle"/>
    <property type="evidence" value="ECO:0007669"/>
    <property type="project" value="InterPro"/>
</dbReference>
<evidence type="ECO:0000313" key="8">
    <source>
        <dbReference type="Proteomes" id="UP000504635"/>
    </source>
</evidence>
<dbReference type="InParanoid" id="A0A6J2YT68"/>
<comment type="subcellular location">
    <subcellularLocation>
        <location evidence="1">Nucleus</location>
    </subcellularLocation>
</comment>
<keyword evidence="3" id="KW-0649">Protein kinase inhibitor</keyword>
<feature type="domain" description="Cyclin-dependent kinase inhibitor" evidence="7">
    <location>
        <begin position="35"/>
        <end position="84"/>
    </location>
</feature>
<dbReference type="InterPro" id="IPR044898">
    <property type="entry name" value="CDI_dom_sf"/>
</dbReference>
<accession>A0A6J2YT68</accession>
<evidence type="ECO:0000256" key="2">
    <source>
        <dbReference type="ARBA" id="ARBA00006726"/>
    </source>
</evidence>
<feature type="region of interest" description="Disordered" evidence="6">
    <location>
        <begin position="144"/>
        <end position="176"/>
    </location>
</feature>
<sequence length="176" mass="20465">MSTSVYSSARPLLTSNNQEIKRFILPKEQKVSRRLFGPVDPQATKKFIDEEMKKMIVIKSELWNFDFKQERNLDPNGLYDWRPVTPKKQIRPIKRRNGSDLDNSDQYCHIPEFEVIKPRPVRFGSSPSSVRNAQQSRITDYMKAIKRPAPSADISKKQPSSEWNIPHKIPRLDLAS</sequence>
<proteinExistence type="inferred from homology"/>
<dbReference type="PANTHER" id="PTHR10265:SF45">
    <property type="entry name" value="DACAPO"/>
    <property type="match status" value="1"/>
</dbReference>
<evidence type="ECO:0000259" key="7">
    <source>
        <dbReference type="Pfam" id="PF02234"/>
    </source>
</evidence>
<dbReference type="KEGG" id="soy:115890355"/>
<name>A0A6J2YT68_SITOR</name>
<evidence type="ECO:0000256" key="3">
    <source>
        <dbReference type="ARBA" id="ARBA00023013"/>
    </source>
</evidence>
<keyword evidence="5" id="KW-0131">Cell cycle</keyword>
<evidence type="ECO:0000256" key="5">
    <source>
        <dbReference type="ARBA" id="ARBA00023306"/>
    </source>
</evidence>
<keyword evidence="4" id="KW-0539">Nucleus</keyword>